<comment type="caution">
    <text evidence="1">The sequence shown here is derived from an EMBL/GenBank/DDBJ whole genome shotgun (WGS) entry which is preliminary data.</text>
</comment>
<protein>
    <submittedName>
        <fullName evidence="1">Uncharacterized protein</fullName>
    </submittedName>
</protein>
<organism evidence="1 2">
    <name type="scientific">Faecalibacterium duncaniae (strain DSM 17677 / JCM 31915 / A2-165)</name>
    <name type="common">Faecalibacterium prausnitzii</name>
    <dbReference type="NCBI Taxonomy" id="411483"/>
    <lineage>
        <taxon>Bacteria</taxon>
        <taxon>Bacillati</taxon>
        <taxon>Bacillota</taxon>
        <taxon>Clostridia</taxon>
        <taxon>Eubacteriales</taxon>
        <taxon>Oscillospiraceae</taxon>
        <taxon>Faecalibacterium</taxon>
    </lineage>
</organism>
<proteinExistence type="predicted"/>
<accession>C7H1Y0</accession>
<gene>
    <name evidence="1" type="ORF">FAEPRAA2165_00271</name>
</gene>
<evidence type="ECO:0000313" key="1">
    <source>
        <dbReference type="EMBL" id="EEU98049.1"/>
    </source>
</evidence>
<dbReference type="Proteomes" id="UP000004619">
    <property type="component" value="Unassembled WGS sequence"/>
</dbReference>
<dbReference type="AlphaFoldDB" id="C7H1Y0"/>
<keyword evidence="2" id="KW-1185">Reference proteome</keyword>
<evidence type="ECO:0000313" key="2">
    <source>
        <dbReference type="Proteomes" id="UP000004619"/>
    </source>
</evidence>
<dbReference type="HOGENOM" id="CLU_2953660_0_0_9"/>
<sequence>MVCNCNDFSHALCFLPGKLFVPRGTFEAGPRCFPTSKAPLKTSIAHQRGFLNLFPDYFA</sequence>
<dbReference type="EMBL" id="ACOP02000004">
    <property type="protein sequence ID" value="EEU98049.1"/>
    <property type="molecule type" value="Genomic_DNA"/>
</dbReference>
<dbReference type="PATRIC" id="fig|411483.3.peg.237"/>
<name>C7H1Y0_FAED2</name>
<reference evidence="1" key="1">
    <citation type="submission" date="2009-08" db="EMBL/GenBank/DDBJ databases">
        <authorList>
            <person name="Weinstock G."/>
            <person name="Sodergren E."/>
            <person name="Clifton S."/>
            <person name="Fulton L."/>
            <person name="Fulton B."/>
            <person name="Courtney L."/>
            <person name="Fronick C."/>
            <person name="Harrison M."/>
            <person name="Strong C."/>
            <person name="Farmer C."/>
            <person name="Delahaunty K."/>
            <person name="Markovic C."/>
            <person name="Hall O."/>
            <person name="Minx P."/>
            <person name="Tomlinson C."/>
            <person name="Mitreva M."/>
            <person name="Nelson J."/>
            <person name="Hou S."/>
            <person name="Wollam A."/>
            <person name="Pepin K.H."/>
            <person name="Johnson M."/>
            <person name="Bhonagiri V."/>
            <person name="Nash W.E."/>
            <person name="Warren W."/>
            <person name="Chinwalla A."/>
            <person name="Mardis E.R."/>
            <person name="Wilson R.K."/>
        </authorList>
    </citation>
    <scope>NUCLEOTIDE SEQUENCE [LARGE SCALE GENOMIC DNA]</scope>
    <source>
        <strain evidence="1">A2-165</strain>
    </source>
</reference>